<organism evidence="1">
    <name type="scientific">Arundo donax</name>
    <name type="common">Giant reed</name>
    <name type="synonym">Donax arundinaceus</name>
    <dbReference type="NCBI Taxonomy" id="35708"/>
    <lineage>
        <taxon>Eukaryota</taxon>
        <taxon>Viridiplantae</taxon>
        <taxon>Streptophyta</taxon>
        <taxon>Embryophyta</taxon>
        <taxon>Tracheophyta</taxon>
        <taxon>Spermatophyta</taxon>
        <taxon>Magnoliopsida</taxon>
        <taxon>Liliopsida</taxon>
        <taxon>Poales</taxon>
        <taxon>Poaceae</taxon>
        <taxon>PACMAD clade</taxon>
        <taxon>Arundinoideae</taxon>
        <taxon>Arundineae</taxon>
        <taxon>Arundo</taxon>
    </lineage>
</organism>
<proteinExistence type="predicted"/>
<accession>A0A0A8ZKJ5</accession>
<name>A0A0A8ZKJ5_ARUDO</name>
<evidence type="ECO:0000313" key="1">
    <source>
        <dbReference type="EMBL" id="JAD38188.1"/>
    </source>
</evidence>
<reference evidence="1" key="1">
    <citation type="submission" date="2014-09" db="EMBL/GenBank/DDBJ databases">
        <authorList>
            <person name="Magalhaes I.L.F."/>
            <person name="Oliveira U."/>
            <person name="Santos F.R."/>
            <person name="Vidigal T.H.D.A."/>
            <person name="Brescovit A.D."/>
            <person name="Santos A.J."/>
        </authorList>
    </citation>
    <scope>NUCLEOTIDE SEQUENCE</scope>
    <source>
        <tissue evidence="1">Shoot tissue taken approximately 20 cm above the soil surface</tissue>
    </source>
</reference>
<reference evidence="1" key="2">
    <citation type="journal article" date="2015" name="Data Brief">
        <title>Shoot transcriptome of the giant reed, Arundo donax.</title>
        <authorList>
            <person name="Barrero R.A."/>
            <person name="Guerrero F.D."/>
            <person name="Moolhuijzen P."/>
            <person name="Goolsby J.A."/>
            <person name="Tidwell J."/>
            <person name="Bellgard S.E."/>
            <person name="Bellgard M.I."/>
        </authorList>
    </citation>
    <scope>NUCLEOTIDE SEQUENCE</scope>
    <source>
        <tissue evidence="1">Shoot tissue taken approximately 20 cm above the soil surface</tissue>
    </source>
</reference>
<sequence length="41" mass="4751">MLSLVLKCVLTRAKIRPLILHCPLRLYVASSIPANKHDRFY</sequence>
<dbReference type="EMBL" id="GBRH01259707">
    <property type="protein sequence ID" value="JAD38188.1"/>
    <property type="molecule type" value="Transcribed_RNA"/>
</dbReference>
<dbReference type="AlphaFoldDB" id="A0A0A8ZKJ5"/>
<protein>
    <submittedName>
        <fullName evidence="1">Uncharacterized protein</fullName>
    </submittedName>
</protein>